<dbReference type="AlphaFoldDB" id="H1XPH5"/>
<dbReference type="OrthoDB" id="9784874at2"/>
<dbReference type="KEGG" id="caby:Cabys_2709"/>
<reference evidence="1 4" key="2">
    <citation type="submission" date="2016-11" db="EMBL/GenBank/DDBJ databases">
        <title>Genomic analysis of Caldithrix abyssi and proposal of a novel bacterial phylum Caldithrichaeota.</title>
        <authorList>
            <person name="Kublanov I."/>
            <person name="Sigalova O."/>
            <person name="Gavrilov S."/>
            <person name="Lebedinsky A."/>
            <person name="Ivanova N."/>
            <person name="Daum C."/>
            <person name="Reddy T."/>
            <person name="Klenk H.P."/>
            <person name="Goker M."/>
            <person name="Reva O."/>
            <person name="Miroshnichenko M."/>
            <person name="Kyprides N."/>
            <person name="Woyke T."/>
            <person name="Gelfand M."/>
        </authorList>
    </citation>
    <scope>NUCLEOTIDE SEQUENCE [LARGE SCALE GENOMIC DNA]</scope>
    <source>
        <strain evidence="1 4">LF13</strain>
    </source>
</reference>
<evidence type="ECO:0000313" key="3">
    <source>
        <dbReference type="Proteomes" id="UP000004671"/>
    </source>
</evidence>
<dbReference type="RefSeq" id="WP_006930947.1">
    <property type="nucleotide sequence ID" value="NZ_CM001402.1"/>
</dbReference>
<gene>
    <name evidence="1" type="ORF">Cabys_2709</name>
    <name evidence="2" type="ORF">Calab_3749</name>
</gene>
<proteinExistence type="predicted"/>
<dbReference type="EMBL" id="CM001402">
    <property type="protein sequence ID" value="EHO43346.1"/>
    <property type="molecule type" value="Genomic_DNA"/>
</dbReference>
<reference evidence="2 3" key="1">
    <citation type="submission" date="2011-09" db="EMBL/GenBank/DDBJ databases">
        <title>The permanent draft genome of Caldithrix abyssi DSM 13497.</title>
        <authorList>
            <consortium name="US DOE Joint Genome Institute (JGI-PGF)"/>
            <person name="Lucas S."/>
            <person name="Han J."/>
            <person name="Lapidus A."/>
            <person name="Bruce D."/>
            <person name="Goodwin L."/>
            <person name="Pitluck S."/>
            <person name="Peters L."/>
            <person name="Kyrpides N."/>
            <person name="Mavromatis K."/>
            <person name="Ivanova N."/>
            <person name="Mikhailova N."/>
            <person name="Chertkov O."/>
            <person name="Detter J.C."/>
            <person name="Tapia R."/>
            <person name="Han C."/>
            <person name="Land M."/>
            <person name="Hauser L."/>
            <person name="Markowitz V."/>
            <person name="Cheng J.-F."/>
            <person name="Hugenholtz P."/>
            <person name="Woyke T."/>
            <person name="Wu D."/>
            <person name="Spring S."/>
            <person name="Brambilla E."/>
            <person name="Klenk H.-P."/>
            <person name="Eisen J.A."/>
        </authorList>
    </citation>
    <scope>NUCLEOTIDE SEQUENCE [LARGE SCALE GENOMIC DNA]</scope>
    <source>
        <strain evidence="2 3">DSM 13497</strain>
    </source>
</reference>
<sequence>MLQIINKYLILLIGGILLTCTNPFTTREGQVEAPENFSPGQNGTYDPAVNPELVFVNLKKALQDKNIAEYMKCFIPQTLEGQPHSFLFIPEQHFANEFARQPWTLNDEQNYFTQLVQSQLSGYPKLDLILAEGNEIPLNPITPTSVNDSLESGSVKYNLRISFSPDSSKTYSGLLQFRLFKSRTPPEVWYIYFWQDNALNQNYDGTWTALKLYYRKKAL</sequence>
<dbReference type="Proteomes" id="UP000004671">
    <property type="component" value="Chromosome"/>
</dbReference>
<evidence type="ECO:0000313" key="2">
    <source>
        <dbReference type="EMBL" id="EHO43346.1"/>
    </source>
</evidence>
<dbReference type="PaxDb" id="880073-Calab_3749"/>
<protein>
    <submittedName>
        <fullName evidence="2">Uncharacterized protein</fullName>
    </submittedName>
</protein>
<organism evidence="2 3">
    <name type="scientific">Caldithrix abyssi DSM 13497</name>
    <dbReference type="NCBI Taxonomy" id="880073"/>
    <lineage>
        <taxon>Bacteria</taxon>
        <taxon>Pseudomonadati</taxon>
        <taxon>Calditrichota</taxon>
        <taxon>Calditrichia</taxon>
        <taxon>Calditrichales</taxon>
        <taxon>Calditrichaceae</taxon>
        <taxon>Caldithrix</taxon>
    </lineage>
</organism>
<dbReference type="EMBL" id="CP018099">
    <property type="protein sequence ID" value="APF19457.1"/>
    <property type="molecule type" value="Genomic_DNA"/>
</dbReference>
<accession>H1XPH5</accession>
<dbReference type="Proteomes" id="UP000183868">
    <property type="component" value="Chromosome"/>
</dbReference>
<keyword evidence="3" id="KW-1185">Reference proteome</keyword>
<dbReference type="HOGENOM" id="CLU_1494324_0_0_0"/>
<evidence type="ECO:0000313" key="4">
    <source>
        <dbReference type="Proteomes" id="UP000183868"/>
    </source>
</evidence>
<dbReference type="InParanoid" id="H1XPH5"/>
<evidence type="ECO:0000313" key="1">
    <source>
        <dbReference type="EMBL" id="APF19457.1"/>
    </source>
</evidence>
<dbReference type="STRING" id="880073.Cabys_2709"/>
<name>H1XPH5_CALAY</name>